<reference evidence="3 4" key="1">
    <citation type="journal article" date="2024" name="J Genomics">
        <title>Draft genome sequencing and assembly of Favolaschia claudopus CIRM-BRFM 2984 isolated from oak limbs.</title>
        <authorList>
            <person name="Navarro D."/>
            <person name="Drula E."/>
            <person name="Chaduli D."/>
            <person name="Cazenave R."/>
            <person name="Ahrendt S."/>
            <person name="Wang J."/>
            <person name="Lipzen A."/>
            <person name="Daum C."/>
            <person name="Barry K."/>
            <person name="Grigoriev I.V."/>
            <person name="Favel A."/>
            <person name="Rosso M.N."/>
            <person name="Martin F."/>
        </authorList>
    </citation>
    <scope>NUCLEOTIDE SEQUENCE [LARGE SCALE GENOMIC DNA]</scope>
    <source>
        <strain evidence="3 4">CIRM-BRFM 2984</strain>
    </source>
</reference>
<proteinExistence type="predicted"/>
<keyword evidence="1" id="KW-0175">Coiled coil</keyword>
<feature type="coiled-coil region" evidence="1">
    <location>
        <begin position="583"/>
        <end position="646"/>
    </location>
</feature>
<feature type="compositionally biased region" description="Acidic residues" evidence="2">
    <location>
        <begin position="1186"/>
        <end position="1213"/>
    </location>
</feature>
<name>A0AAW0A194_9AGAR</name>
<accession>A0AAW0A194</accession>
<gene>
    <name evidence="3" type="ORF">R3P38DRAFT_3626119</name>
</gene>
<feature type="compositionally biased region" description="Basic and acidic residues" evidence="2">
    <location>
        <begin position="1171"/>
        <end position="1185"/>
    </location>
</feature>
<keyword evidence="4" id="KW-1185">Reference proteome</keyword>
<organism evidence="3 4">
    <name type="scientific">Favolaschia claudopus</name>
    <dbReference type="NCBI Taxonomy" id="2862362"/>
    <lineage>
        <taxon>Eukaryota</taxon>
        <taxon>Fungi</taxon>
        <taxon>Dikarya</taxon>
        <taxon>Basidiomycota</taxon>
        <taxon>Agaricomycotina</taxon>
        <taxon>Agaricomycetes</taxon>
        <taxon>Agaricomycetidae</taxon>
        <taxon>Agaricales</taxon>
        <taxon>Marasmiineae</taxon>
        <taxon>Mycenaceae</taxon>
        <taxon>Favolaschia</taxon>
    </lineage>
</organism>
<feature type="region of interest" description="Disordered" evidence="2">
    <location>
        <begin position="1121"/>
        <end position="1255"/>
    </location>
</feature>
<dbReference type="PANTHER" id="PTHR31912">
    <property type="entry name" value="IP13529P"/>
    <property type="match status" value="1"/>
</dbReference>
<sequence>MAPKKSGWVPPAEIIPFLEYNPDGKRARCNICRESRRSGGGKWMEIKSLKSHLECGAHRACWENHLESEQREREEELHRASAYNTNSAADFPMSSSSPPSAVPPMFPPDEDIEMDVDFAWKERQPLPSNAQLMADLGVGEVADAPTPEETRRILREEYERLLINAYHDSHLDTEGVDEQFVGSDMPKEHPCTGEDEDVDEDEYFCVSEYFPYPNKPAMLLDIIDNLPRCRFTSDQMNIIIHFAQQLGVPNIPSLKGLRKIQQSLQSACASEPTKIDSPQGNVFYMLDIRETIARDLANPLVAPHLHLYPEQDTKKPISETFQAERWMEYNAEQLTPMFSKGHKRFWIEELARCADGTFVIPHSWIMRDGVLTSDVSIIKLGADGRWLMDETEAEIVADDLECDYDDLVAEFGEHFEWVDATDVPAMPNPMRKLVDDDEDLYVLMVSPWADDVSGNRSKQYNKHMNMYTGNGCLPGRLLQQEFHVHFVSSSPHASSHEQYAVFRDNIKETETKPVKAYNAATHRKCRFILRVPGLPADNPQQSEEASHMGSNANFPCRKCGWGGTTVEKEQDGKYHECHLAGAARTAQEIRQTLQKQLDFALRNDAKGIENLQRTTGTKDKITQFWIEQLLSKAQTLKEENPRLTMDEMATELKAWLDEQPGDKMNPLLDIAGLDPSQDTPVELLHTILLGVIKYIWHHMNTNRWSDSDRHLLAIRLQTTDLSGLTVPPLRAGYMMQYRKNLIGKHFKTLMQVLTFHVHEMASPEEFSLIKAAGELGARLWVPEIDNMDQYLADLKVSIANLLDAFDAVEPLRILTKIKLHLLAHIPDDVRRFGPLIRSSTEIYESYNSVFRLCSVLSNHLAPSRDISRKFASMSRVKHLLSGGYWQDSHSNWINSGDAVQEALQTDIVLQRHLGWVSHKQINPGTITPVALRRKAAFEWAASAAAKHSTLMPPESMWRAGRSLTTYDGDQVSIGSWVVAKHEGKTIIGRIHELLVGTKHLVNLEQFKIGANRHPVFDWPVLRRPSGTEIIAGAKSFVILEGSSVQYVVSVQHDCRMGHCKPAVVGKQMQERQETSQDKSLIRHTDDDHFILNMSGLHNFVKICRTLPRSLTDVQPIRPSNAREEFHRKAAEKVRVTRDKNRKKTAAKRRETAAAKRKDAELAASAAQVAEESAREAENAIARGEEILDENNDQPQDDDSGNDEGAEEVDDDAEWTPIEVGGVVPATTPLSLPPQGNEKLKTNGRPSSPVDAHILH</sequence>
<feature type="compositionally biased region" description="Low complexity" evidence="2">
    <location>
        <begin position="1161"/>
        <end position="1170"/>
    </location>
</feature>
<evidence type="ECO:0000313" key="4">
    <source>
        <dbReference type="Proteomes" id="UP001362999"/>
    </source>
</evidence>
<dbReference type="PANTHER" id="PTHR31912:SF34">
    <property type="entry name" value="NOTOCHORD-RELATED PROTEIN"/>
    <property type="match status" value="1"/>
</dbReference>
<dbReference type="AlphaFoldDB" id="A0AAW0A194"/>
<feature type="compositionally biased region" description="Basic and acidic residues" evidence="2">
    <location>
        <begin position="1147"/>
        <end position="1160"/>
    </location>
</feature>
<dbReference type="EMBL" id="JAWWNJ010000095">
    <property type="protein sequence ID" value="KAK6996848.1"/>
    <property type="molecule type" value="Genomic_DNA"/>
</dbReference>
<evidence type="ECO:0000313" key="3">
    <source>
        <dbReference type="EMBL" id="KAK6996848.1"/>
    </source>
</evidence>
<evidence type="ECO:0000256" key="1">
    <source>
        <dbReference type="SAM" id="Coils"/>
    </source>
</evidence>
<dbReference type="Proteomes" id="UP001362999">
    <property type="component" value="Unassembled WGS sequence"/>
</dbReference>
<evidence type="ECO:0000256" key="2">
    <source>
        <dbReference type="SAM" id="MobiDB-lite"/>
    </source>
</evidence>
<feature type="compositionally biased region" description="Basic and acidic residues" evidence="2">
    <location>
        <begin position="1121"/>
        <end position="1138"/>
    </location>
</feature>
<protein>
    <submittedName>
        <fullName evidence="3">Uncharacterized protein</fullName>
    </submittedName>
</protein>
<comment type="caution">
    <text evidence="3">The sequence shown here is derived from an EMBL/GenBank/DDBJ whole genome shotgun (WGS) entry which is preliminary data.</text>
</comment>